<feature type="transmembrane region" description="Helical" evidence="8">
    <location>
        <begin position="72"/>
        <end position="91"/>
    </location>
</feature>
<evidence type="ECO:0000256" key="7">
    <source>
        <dbReference type="ARBA" id="ARBA00023136"/>
    </source>
</evidence>
<evidence type="ECO:0000256" key="6">
    <source>
        <dbReference type="ARBA" id="ARBA00022989"/>
    </source>
</evidence>
<keyword evidence="11" id="KW-1185">Reference proteome</keyword>
<sequence>MIWPANLPVIALLRIIHEKQESIGFRWLNLSRRNFFLIITCFQTVFYWLPGYIMPVLSAFSWICMISSNNAILGQLTGYNGLGMGSLVFNWKTLTQDLGSPVLVPRWAVNNLLIGFVIFICLLIPAVYYSNVWNFQRMPIATSLFFKPNGDILTRDLKGIILNSNITAADITFDCTTVVTYYLVLGCFVALVVHTILYHGTDLLQQFRTSLEKRENDIHCTLMSKYHEAPEWWYISVFVIAFVLSVLSCYYGHFMPWYYLFIVVPFAILTILPTGIVEAKTSIPMSTLIAAQMLGAAIFDGNLIPTYTFMIYGYQLSVESKSLIRNIKFGHFMKISARTLFATQLLVTIISIIIKYSVTSHLLKTVKNLCDHTGPWACSRFDVQSIVIATVGKQEKKRLW</sequence>
<evidence type="ECO:0000256" key="4">
    <source>
        <dbReference type="ARBA" id="ARBA00022856"/>
    </source>
</evidence>
<dbReference type="GO" id="GO:0035673">
    <property type="term" value="F:oligopeptide transmembrane transporter activity"/>
    <property type="evidence" value="ECO:0007669"/>
    <property type="project" value="InterPro"/>
</dbReference>
<evidence type="ECO:0000256" key="1">
    <source>
        <dbReference type="ARBA" id="ARBA00004141"/>
    </source>
</evidence>
<keyword evidence="2" id="KW-0813">Transport</keyword>
<evidence type="ECO:0008006" key="12">
    <source>
        <dbReference type="Google" id="ProtNLM"/>
    </source>
</evidence>
<feature type="transmembrane region" description="Helical" evidence="8">
    <location>
        <begin position="289"/>
        <end position="314"/>
    </location>
</feature>
<keyword evidence="6 8" id="KW-1133">Transmembrane helix</keyword>
<evidence type="ECO:0000256" key="2">
    <source>
        <dbReference type="ARBA" id="ARBA00022448"/>
    </source>
</evidence>
<gene>
    <name evidence="9" type="ORF">GPM918_LOCUS33680</name>
    <name evidence="10" type="ORF">SRO942_LOCUS34368</name>
</gene>
<reference evidence="9" key="1">
    <citation type="submission" date="2021-02" db="EMBL/GenBank/DDBJ databases">
        <authorList>
            <person name="Nowell W R."/>
        </authorList>
    </citation>
    <scope>NUCLEOTIDE SEQUENCE</scope>
</reference>
<evidence type="ECO:0000256" key="8">
    <source>
        <dbReference type="SAM" id="Phobius"/>
    </source>
</evidence>
<comment type="caution">
    <text evidence="9">The sequence shown here is derived from an EMBL/GenBank/DDBJ whole genome shotgun (WGS) entry which is preliminary data.</text>
</comment>
<evidence type="ECO:0000313" key="11">
    <source>
        <dbReference type="Proteomes" id="UP000663829"/>
    </source>
</evidence>
<dbReference type="AlphaFoldDB" id="A0A815MGJ8"/>
<feature type="transmembrane region" description="Helical" evidence="8">
    <location>
        <begin position="35"/>
        <end position="60"/>
    </location>
</feature>
<name>A0A815MGJ8_9BILA</name>
<dbReference type="OrthoDB" id="1698992at2759"/>
<evidence type="ECO:0000256" key="5">
    <source>
        <dbReference type="ARBA" id="ARBA00022927"/>
    </source>
</evidence>
<dbReference type="InterPro" id="IPR004648">
    <property type="entry name" value="Oligpept_transpt"/>
</dbReference>
<dbReference type="Pfam" id="PF03169">
    <property type="entry name" value="OPT"/>
    <property type="match status" value="1"/>
</dbReference>
<accession>A0A815MGJ8</accession>
<feature type="transmembrane region" description="Helical" evidence="8">
    <location>
        <begin position="179"/>
        <end position="198"/>
    </location>
</feature>
<dbReference type="GO" id="GO:0016020">
    <property type="term" value="C:membrane"/>
    <property type="evidence" value="ECO:0007669"/>
    <property type="project" value="UniProtKB-SubCell"/>
</dbReference>
<evidence type="ECO:0000313" key="10">
    <source>
        <dbReference type="EMBL" id="CAF4303395.1"/>
    </source>
</evidence>
<dbReference type="InterPro" id="IPR004813">
    <property type="entry name" value="OPT"/>
</dbReference>
<comment type="subcellular location">
    <subcellularLocation>
        <location evidence="1">Membrane</location>
        <topology evidence="1">Multi-pass membrane protein</topology>
    </subcellularLocation>
</comment>
<evidence type="ECO:0000256" key="3">
    <source>
        <dbReference type="ARBA" id="ARBA00022692"/>
    </source>
</evidence>
<feature type="transmembrane region" description="Helical" evidence="8">
    <location>
        <begin position="232"/>
        <end position="251"/>
    </location>
</feature>
<proteinExistence type="predicted"/>
<dbReference type="EMBL" id="CAJNOQ010018127">
    <property type="protein sequence ID" value="CAF1419158.1"/>
    <property type="molecule type" value="Genomic_DNA"/>
</dbReference>
<evidence type="ECO:0000313" key="9">
    <source>
        <dbReference type="EMBL" id="CAF1419158.1"/>
    </source>
</evidence>
<dbReference type="Proteomes" id="UP000663829">
    <property type="component" value="Unassembled WGS sequence"/>
</dbReference>
<dbReference type="EMBL" id="CAJOBC010083556">
    <property type="protein sequence ID" value="CAF4303395.1"/>
    <property type="molecule type" value="Genomic_DNA"/>
</dbReference>
<dbReference type="PANTHER" id="PTHR22601">
    <property type="entry name" value="ISP4 LIKE PROTEIN"/>
    <property type="match status" value="1"/>
</dbReference>
<feature type="transmembrane region" description="Helical" evidence="8">
    <location>
        <begin position="111"/>
        <end position="129"/>
    </location>
</feature>
<dbReference type="GO" id="GO:0015031">
    <property type="term" value="P:protein transport"/>
    <property type="evidence" value="ECO:0007669"/>
    <property type="project" value="UniProtKB-KW"/>
</dbReference>
<keyword evidence="4" id="KW-0571">Peptide transport</keyword>
<organism evidence="9 11">
    <name type="scientific">Didymodactylos carnosus</name>
    <dbReference type="NCBI Taxonomy" id="1234261"/>
    <lineage>
        <taxon>Eukaryota</taxon>
        <taxon>Metazoa</taxon>
        <taxon>Spiralia</taxon>
        <taxon>Gnathifera</taxon>
        <taxon>Rotifera</taxon>
        <taxon>Eurotatoria</taxon>
        <taxon>Bdelloidea</taxon>
        <taxon>Philodinida</taxon>
        <taxon>Philodinidae</taxon>
        <taxon>Didymodactylos</taxon>
    </lineage>
</organism>
<keyword evidence="3 8" id="KW-0812">Transmembrane</keyword>
<feature type="transmembrane region" description="Helical" evidence="8">
    <location>
        <begin position="335"/>
        <end position="354"/>
    </location>
</feature>
<protein>
    <recommendedName>
        <fullName evidence="12">Oligopeptide transporter</fullName>
    </recommendedName>
</protein>
<keyword evidence="5" id="KW-0653">Protein transport</keyword>
<keyword evidence="7 8" id="KW-0472">Membrane</keyword>
<feature type="transmembrane region" description="Helical" evidence="8">
    <location>
        <begin position="258"/>
        <end position="277"/>
    </location>
</feature>
<dbReference type="Proteomes" id="UP000681722">
    <property type="component" value="Unassembled WGS sequence"/>
</dbReference>
<dbReference type="NCBIfam" id="TIGR00728">
    <property type="entry name" value="OPT_sfam"/>
    <property type="match status" value="1"/>
</dbReference>